<dbReference type="AlphaFoldDB" id="A0A9X0ABX3"/>
<reference evidence="3" key="1">
    <citation type="submission" date="2022-11" db="EMBL/GenBank/DDBJ databases">
        <title>Genome Resource of Sclerotinia nivalis Strain SnTB1, a Plant Pathogen Isolated from American Ginseng.</title>
        <authorList>
            <person name="Fan S."/>
        </authorList>
    </citation>
    <scope>NUCLEOTIDE SEQUENCE</scope>
    <source>
        <strain evidence="3">SnTB1</strain>
    </source>
</reference>
<keyword evidence="4" id="KW-1185">Reference proteome</keyword>
<feature type="compositionally biased region" description="Basic residues" evidence="1">
    <location>
        <begin position="14"/>
        <end position="35"/>
    </location>
</feature>
<dbReference type="OrthoDB" id="341259at2759"/>
<sequence length="484" mass="55496">MVRKNGPKMPQGPRKQKSRRGQRLRAAKTTRKTRKARNIGNEVLKAMKTIPVAQGPIMRWTDGTMQAAVEKGRLETTLTPDIEVKEISKDFSVVQEQAVIVDLESLDQKDPNDGQARESIPDFKEENDPEVVDLSTQVEFHTEFFNSVLHSVNEIKQMMERNEENQERRHQELCAIFMKRRDAETESLVCSSAEIQTSQNSSRYSEESRESESYNADTGVEDSVARTPGGFANIDAKTLDSVDRSLDPFADSIDVLIYTLEKTSLKPSHDMKDFGPPNPDQSRWFRYHQNTTGHYVELCQLVPQVVQSYPVPREKAAIARLNINGSHICTAVSGWNTPYPKDDIISNNFWTLQVEEICKIINHSLPDWSETLDYGFPGRYHACHAEKQLIAWYLYENTFANYQVNIESPYALPYREIKYSAPRGALIVVSRQICEDCKIFIEKVKTHFGIPDHFHVESRICPEDIFDTEKPNKLLQSCNEWRTS</sequence>
<feature type="compositionally biased region" description="Basic and acidic residues" evidence="1">
    <location>
        <begin position="106"/>
        <end position="126"/>
    </location>
</feature>
<gene>
    <name evidence="3" type="ORF">OCU04_011632</name>
</gene>
<dbReference type="InterPro" id="IPR057517">
    <property type="entry name" value="SsdA-like_C"/>
</dbReference>
<protein>
    <recommendedName>
        <fullName evidence="2">Single-strand DNA deaminase toxin A-like C-terminal domain-containing protein</fullName>
    </recommendedName>
</protein>
<evidence type="ECO:0000313" key="3">
    <source>
        <dbReference type="EMBL" id="KAJ8060021.1"/>
    </source>
</evidence>
<evidence type="ECO:0000256" key="1">
    <source>
        <dbReference type="SAM" id="MobiDB-lite"/>
    </source>
</evidence>
<feature type="region of interest" description="Disordered" evidence="1">
    <location>
        <begin position="1"/>
        <end position="35"/>
    </location>
</feature>
<comment type="caution">
    <text evidence="3">The sequence shown here is derived from an EMBL/GenBank/DDBJ whole genome shotgun (WGS) entry which is preliminary data.</text>
</comment>
<name>A0A9X0ABX3_9HELO</name>
<feature type="domain" description="Single-strand DNA deaminase toxin A-like C-terminal" evidence="2">
    <location>
        <begin position="331"/>
        <end position="390"/>
    </location>
</feature>
<feature type="region of interest" description="Disordered" evidence="1">
    <location>
        <begin position="190"/>
        <end position="226"/>
    </location>
</feature>
<organism evidence="3 4">
    <name type="scientific">Sclerotinia nivalis</name>
    <dbReference type="NCBI Taxonomy" id="352851"/>
    <lineage>
        <taxon>Eukaryota</taxon>
        <taxon>Fungi</taxon>
        <taxon>Dikarya</taxon>
        <taxon>Ascomycota</taxon>
        <taxon>Pezizomycotina</taxon>
        <taxon>Leotiomycetes</taxon>
        <taxon>Helotiales</taxon>
        <taxon>Sclerotiniaceae</taxon>
        <taxon>Sclerotinia</taxon>
    </lineage>
</organism>
<dbReference type="EMBL" id="JAPEIS010000014">
    <property type="protein sequence ID" value="KAJ8060021.1"/>
    <property type="molecule type" value="Genomic_DNA"/>
</dbReference>
<evidence type="ECO:0000313" key="4">
    <source>
        <dbReference type="Proteomes" id="UP001152300"/>
    </source>
</evidence>
<proteinExistence type="predicted"/>
<accession>A0A9X0ABX3</accession>
<feature type="region of interest" description="Disordered" evidence="1">
    <location>
        <begin position="104"/>
        <end position="129"/>
    </location>
</feature>
<evidence type="ECO:0000259" key="2">
    <source>
        <dbReference type="Pfam" id="PF24120"/>
    </source>
</evidence>
<feature type="compositionally biased region" description="Polar residues" evidence="1">
    <location>
        <begin position="190"/>
        <end position="200"/>
    </location>
</feature>
<dbReference type="Pfam" id="PF24120">
    <property type="entry name" value="SsdA_C"/>
    <property type="match status" value="1"/>
</dbReference>
<dbReference type="Proteomes" id="UP001152300">
    <property type="component" value="Unassembled WGS sequence"/>
</dbReference>